<sequence length="120" mass="14250">MSSSVKHRNDKLRLLDDQFEKRSENCDKIRRYQLETIRQELGQVHLNEQGSELKDEMVNKATKTSKEYVKVESELFTKNRRFSINSDNLVKSQIKTDVKKFLKNEESDLERQVEVAEESR</sequence>
<keyword evidence="2" id="KW-1185">Reference proteome</keyword>
<dbReference type="Proteomes" id="UP000789920">
    <property type="component" value="Unassembled WGS sequence"/>
</dbReference>
<proteinExistence type="predicted"/>
<accession>A0ACA9QSA3</accession>
<name>A0ACA9QSA3_9GLOM</name>
<comment type="caution">
    <text evidence="1">The sequence shown here is derived from an EMBL/GenBank/DDBJ whole genome shotgun (WGS) entry which is preliminary data.</text>
</comment>
<dbReference type="EMBL" id="CAJVQC010037427">
    <property type="protein sequence ID" value="CAG8763813.1"/>
    <property type="molecule type" value="Genomic_DNA"/>
</dbReference>
<gene>
    <name evidence="1" type="ORF">RPERSI_LOCUS15547</name>
</gene>
<organism evidence="1 2">
    <name type="scientific">Racocetra persica</name>
    <dbReference type="NCBI Taxonomy" id="160502"/>
    <lineage>
        <taxon>Eukaryota</taxon>
        <taxon>Fungi</taxon>
        <taxon>Fungi incertae sedis</taxon>
        <taxon>Mucoromycota</taxon>
        <taxon>Glomeromycotina</taxon>
        <taxon>Glomeromycetes</taxon>
        <taxon>Diversisporales</taxon>
        <taxon>Gigasporaceae</taxon>
        <taxon>Racocetra</taxon>
    </lineage>
</organism>
<evidence type="ECO:0000313" key="2">
    <source>
        <dbReference type="Proteomes" id="UP000789920"/>
    </source>
</evidence>
<evidence type="ECO:0000313" key="1">
    <source>
        <dbReference type="EMBL" id="CAG8763813.1"/>
    </source>
</evidence>
<reference evidence="1" key="1">
    <citation type="submission" date="2021-06" db="EMBL/GenBank/DDBJ databases">
        <authorList>
            <person name="Kallberg Y."/>
            <person name="Tangrot J."/>
            <person name="Rosling A."/>
        </authorList>
    </citation>
    <scope>NUCLEOTIDE SEQUENCE</scope>
    <source>
        <strain evidence="1">MA461A</strain>
    </source>
</reference>
<protein>
    <submittedName>
        <fullName evidence="1">6931_t:CDS:1</fullName>
    </submittedName>
</protein>